<keyword evidence="4" id="KW-1185">Reference proteome</keyword>
<evidence type="ECO:0000313" key="2">
    <source>
        <dbReference type="EMBL" id="CAB3761232.1"/>
    </source>
</evidence>
<dbReference type="EMBL" id="NBYX01000012">
    <property type="protein sequence ID" value="ORT83581.1"/>
    <property type="molecule type" value="Genomic_DNA"/>
</dbReference>
<evidence type="ECO:0000256" key="1">
    <source>
        <dbReference type="SAM" id="Phobius"/>
    </source>
</evidence>
<gene>
    <name evidence="3" type="ORF">B7G54_22095</name>
    <name evidence="2" type="ORF">LMG29660_04220</name>
</gene>
<evidence type="ECO:0000313" key="5">
    <source>
        <dbReference type="Proteomes" id="UP000494135"/>
    </source>
</evidence>
<keyword evidence="1" id="KW-0472">Membrane</keyword>
<dbReference type="EMBL" id="CADIKG010000010">
    <property type="protein sequence ID" value="CAB3761232.1"/>
    <property type="molecule type" value="Genomic_DNA"/>
</dbReference>
<keyword evidence="1" id="KW-1133">Transmembrane helix</keyword>
<dbReference type="RefSeq" id="WP_085041030.1">
    <property type="nucleotide sequence ID" value="NZ_CADIKG010000010.1"/>
</dbReference>
<organism evidence="3 4">
    <name type="scientific">Burkholderia puraquae</name>
    <dbReference type="NCBI Taxonomy" id="1904757"/>
    <lineage>
        <taxon>Bacteria</taxon>
        <taxon>Pseudomonadati</taxon>
        <taxon>Pseudomonadota</taxon>
        <taxon>Betaproteobacteria</taxon>
        <taxon>Burkholderiales</taxon>
        <taxon>Burkholderiaceae</taxon>
        <taxon>Burkholderia</taxon>
        <taxon>Burkholderia cepacia complex</taxon>
    </lineage>
</organism>
<proteinExistence type="predicted"/>
<dbReference type="AlphaFoldDB" id="A0A1X1PCU8"/>
<dbReference type="Proteomes" id="UP000193146">
    <property type="component" value="Unassembled WGS sequence"/>
</dbReference>
<keyword evidence="1" id="KW-0812">Transmembrane</keyword>
<name>A0A1X1PCU8_9BURK</name>
<reference evidence="2 5" key="2">
    <citation type="submission" date="2020-04" db="EMBL/GenBank/DDBJ databases">
        <authorList>
            <person name="De Canck E."/>
        </authorList>
    </citation>
    <scope>NUCLEOTIDE SEQUENCE [LARGE SCALE GENOMIC DNA]</scope>
    <source>
        <strain evidence="2 5">LMG 29660</strain>
    </source>
</reference>
<sequence>MTRLLRFAIHVACVIGLLVAVVITGNKYAWMHEIDPSIATDAIEDAAGDRTLVTYALLMVVAVTQVVLLARSGAAGVKPWGGFLILAATGVCAWRASL</sequence>
<feature type="transmembrane region" description="Helical" evidence="1">
    <location>
        <begin position="52"/>
        <end position="70"/>
    </location>
</feature>
<feature type="transmembrane region" description="Helical" evidence="1">
    <location>
        <begin position="77"/>
        <end position="96"/>
    </location>
</feature>
<evidence type="ECO:0000313" key="4">
    <source>
        <dbReference type="Proteomes" id="UP000193146"/>
    </source>
</evidence>
<protein>
    <submittedName>
        <fullName evidence="3">Uncharacterized protein</fullName>
    </submittedName>
</protein>
<evidence type="ECO:0000313" key="3">
    <source>
        <dbReference type="EMBL" id="ORT83581.1"/>
    </source>
</evidence>
<feature type="transmembrane region" description="Helical" evidence="1">
    <location>
        <begin position="7"/>
        <end position="25"/>
    </location>
</feature>
<dbReference type="Proteomes" id="UP000494135">
    <property type="component" value="Unassembled WGS sequence"/>
</dbReference>
<reference evidence="3 4" key="1">
    <citation type="submission" date="2017-04" db="EMBL/GenBank/DDBJ databases">
        <title>Burkholderia puraquae sp. nov., a novel Burkholderia cepacia complex species from hospital setting samples.</title>
        <authorList>
            <person name="Martina P."/>
            <person name="Leguizamon M."/>
            <person name="Prieto C."/>
            <person name="Sousa S."/>
            <person name="Montanaro P."/>
            <person name="Draghi W."/>
            <person name="Staembler M."/>
            <person name="Bettiol M."/>
            <person name="Figoli C."/>
            <person name="Palau J."/>
            <person name="Alvarez F."/>
            <person name="Benetti S."/>
            <person name="Anchat E."/>
            <person name="Vescina C."/>
            <person name="Ferreras J."/>
            <person name="Lasch P."/>
            <person name="Lagares A."/>
            <person name="Zorreguieta A."/>
            <person name="Yantorno O."/>
            <person name="Bosch A."/>
        </authorList>
    </citation>
    <scope>NUCLEOTIDE SEQUENCE [LARGE SCALE GENOMIC DNA]</scope>
    <source>
        <strain evidence="3 4">CAMPA 1040</strain>
    </source>
</reference>
<dbReference type="OrthoDB" id="6630986at2"/>
<accession>A0A1X1PCU8</accession>